<protein>
    <submittedName>
        <fullName evidence="2">Putative beta-lysine N-acetyltransferase</fullName>
    </submittedName>
</protein>
<name>A0A235BBZ4_9BACL</name>
<feature type="domain" description="N-acetyltransferase" evidence="1">
    <location>
        <begin position="142"/>
        <end position="293"/>
    </location>
</feature>
<dbReference type="AlphaFoldDB" id="A0A235BBZ4"/>
<sequence>MKLGGRGGIPMTIPHETVHKRFPIGKAVDLEPNSRRIKVYQLPHRDAVTKMVKALKEMGYREKCDKIIFYVKKEEKDALRGSDFVPEGFIDGFFQGEPAYIYSMFLDRTRNRPVAWEEEQQVMRIVKKDNKTIETFSLPEGYVMTSATESDAPEMADLYHTVFETYPTPMNNPRFIVDVMHRQVYFTIVKYRGQIVSACSTDLLPLFNCAEISDCATLPEHTNRRLLSHQFSHQIKQMRRKGVQTLFCYARAVSAGMNLINARHGFTFGGRLEQNSNIAGRLECMNIWYKKLF</sequence>
<dbReference type="InterPro" id="IPR022525">
    <property type="entry name" value="GNAT_AblB"/>
</dbReference>
<evidence type="ECO:0000259" key="1">
    <source>
        <dbReference type="PROSITE" id="PS51186"/>
    </source>
</evidence>
<dbReference type="OrthoDB" id="9790652at2"/>
<evidence type="ECO:0000313" key="2">
    <source>
        <dbReference type="EMBL" id="OYD09813.1"/>
    </source>
</evidence>
<dbReference type="InterPro" id="IPR000182">
    <property type="entry name" value="GNAT_dom"/>
</dbReference>
<dbReference type="InterPro" id="IPR016181">
    <property type="entry name" value="Acyl_CoA_acyltransferase"/>
</dbReference>
<accession>A0A235BBZ4</accession>
<keyword evidence="3" id="KW-1185">Reference proteome</keyword>
<evidence type="ECO:0000313" key="3">
    <source>
        <dbReference type="Proteomes" id="UP000215459"/>
    </source>
</evidence>
<reference evidence="2 3" key="1">
    <citation type="submission" date="2017-07" db="EMBL/GenBank/DDBJ databases">
        <title>The genome sequence of Paludifilum halophilum highlights mechanisms for microbial adaptation to high salt environemnts.</title>
        <authorList>
            <person name="Belbahri L."/>
        </authorList>
    </citation>
    <scope>NUCLEOTIDE SEQUENCE [LARGE SCALE GENOMIC DNA]</scope>
    <source>
        <strain evidence="2 3">DSM 102817</strain>
    </source>
</reference>
<dbReference type="Gene3D" id="3.40.630.30">
    <property type="match status" value="1"/>
</dbReference>
<gene>
    <name evidence="2" type="primary">ablB</name>
    <name evidence="2" type="ORF">CHM34_02135</name>
</gene>
<proteinExistence type="predicted"/>
<dbReference type="GO" id="GO:0008080">
    <property type="term" value="F:N-acetyltransferase activity"/>
    <property type="evidence" value="ECO:0007669"/>
    <property type="project" value="InterPro"/>
</dbReference>
<comment type="caution">
    <text evidence="2">The sequence shown here is derived from an EMBL/GenBank/DDBJ whole genome shotgun (WGS) entry which is preliminary data.</text>
</comment>
<keyword evidence="2" id="KW-0808">Transferase</keyword>
<dbReference type="SUPFAM" id="SSF55729">
    <property type="entry name" value="Acyl-CoA N-acyltransferases (Nat)"/>
    <property type="match status" value="1"/>
</dbReference>
<dbReference type="EMBL" id="NOWF01000001">
    <property type="protein sequence ID" value="OYD09813.1"/>
    <property type="molecule type" value="Genomic_DNA"/>
</dbReference>
<dbReference type="NCBIfam" id="TIGR03827">
    <property type="entry name" value="GNAT_ablB"/>
    <property type="match status" value="1"/>
</dbReference>
<dbReference type="Proteomes" id="UP000215459">
    <property type="component" value="Unassembled WGS sequence"/>
</dbReference>
<organism evidence="2 3">
    <name type="scientific">Paludifilum halophilum</name>
    <dbReference type="NCBI Taxonomy" id="1642702"/>
    <lineage>
        <taxon>Bacteria</taxon>
        <taxon>Bacillati</taxon>
        <taxon>Bacillota</taxon>
        <taxon>Bacilli</taxon>
        <taxon>Bacillales</taxon>
        <taxon>Thermoactinomycetaceae</taxon>
        <taxon>Paludifilum</taxon>
    </lineage>
</organism>
<dbReference type="PROSITE" id="PS51186">
    <property type="entry name" value="GNAT"/>
    <property type="match status" value="1"/>
</dbReference>